<feature type="region of interest" description="Disordered" evidence="1">
    <location>
        <begin position="376"/>
        <end position="613"/>
    </location>
</feature>
<protein>
    <submittedName>
        <fullName evidence="2">Cystathionine gamma-synthase protein</fullName>
    </submittedName>
</protein>
<feature type="compositionally biased region" description="Polar residues" evidence="1">
    <location>
        <begin position="596"/>
        <end position="606"/>
    </location>
</feature>
<dbReference type="AlphaFoldDB" id="A0AAV9T308"/>
<feature type="compositionally biased region" description="Low complexity" evidence="1">
    <location>
        <begin position="528"/>
        <end position="552"/>
    </location>
</feature>
<reference evidence="2 3" key="1">
    <citation type="submission" date="2023-04" db="EMBL/GenBank/DDBJ databases">
        <title>Colletotrichum tabacum stain YC1 causing leaf anthracnose on Nicotiana tabacum(L.) cv.</title>
        <authorList>
            <person name="Ji Z."/>
            <person name="Wang M."/>
            <person name="Zhang J."/>
            <person name="Wang N."/>
            <person name="Zhou Z."/>
        </authorList>
    </citation>
    <scope>NUCLEOTIDE SEQUENCE [LARGE SCALE GENOMIC DNA]</scope>
    <source>
        <strain evidence="2 3">YC1</strain>
    </source>
</reference>
<dbReference type="Gene3D" id="3.10.180.10">
    <property type="entry name" value="2,3-Dihydroxybiphenyl 1,2-Dioxygenase, domain 1"/>
    <property type="match status" value="1"/>
</dbReference>
<dbReference type="PANTHER" id="PTHR35006">
    <property type="entry name" value="GLYOXALASE FAMILY PROTEIN (AFU_ORTHOLOGUE AFUA_5G14830)"/>
    <property type="match status" value="1"/>
</dbReference>
<sequence>MVPYIDVSHLPSSASFYSAILQPLCIHYISADAQTASPDVDTKAVNTESETTITLSDPSRPLTNVTYGTSSPHTPVLQIREARNSSEPLKLSHVVFSAPSPTAVTDFHSCAVRANPKLLSVVPFGQLSRSRPATITQSGDIHRATVTDLDGNTMEVVYQPPPNYPPFYAGSTVRKTQSTTEEAGRILNWNYDVVASVPSPSMSGSATAGPSTSILAMTARSGQFPGDEPYTLLRRSVTTSVIESPVRREDHAPAHASAPASNGVPTSTVVGSLLGAAVGAAAGAAITYGMMRKERARAPLQEFDGSTPPFHRRATFPDQYAEPQAGPGRYVEVERTVEKIRYPEAYPMLPDDRAPPQYMAKYSQVGARSRAVDDMYEDTRSRHSSRYQLERGSSVRSSSQAAVPRTAPLMLTDYEHRSSTGSRHSVASRSVAHRSTVDEARTYVSSRSGTSQSTVRPPPPTVETILGDGSRAPSHAPSRAPTQAPSMAPSRAPTKAPSRPPTVVRSKAPTIVAPSKAPSRAPTQGPTVVPSKAPSKAPARAPSRAPTAVRPSQPVFAYPPATRAPTYVSARNLPPPRSGSGNSHAPWEDDAVSVAPSDSISCIGSKTSRRQYH</sequence>
<organism evidence="2 3">
    <name type="scientific">Colletotrichum tabaci</name>
    <dbReference type="NCBI Taxonomy" id="1209068"/>
    <lineage>
        <taxon>Eukaryota</taxon>
        <taxon>Fungi</taxon>
        <taxon>Dikarya</taxon>
        <taxon>Ascomycota</taxon>
        <taxon>Pezizomycotina</taxon>
        <taxon>Sordariomycetes</taxon>
        <taxon>Hypocreomycetidae</taxon>
        <taxon>Glomerellales</taxon>
        <taxon>Glomerellaceae</taxon>
        <taxon>Colletotrichum</taxon>
        <taxon>Colletotrichum destructivum species complex</taxon>
    </lineage>
</organism>
<dbReference type="EMBL" id="JASAOK010000044">
    <property type="protein sequence ID" value="KAK6213018.1"/>
    <property type="molecule type" value="Genomic_DNA"/>
</dbReference>
<accession>A0AAV9T308</accession>
<dbReference type="InterPro" id="IPR029068">
    <property type="entry name" value="Glyas_Bleomycin-R_OHBP_Dase"/>
</dbReference>
<name>A0AAV9T308_9PEZI</name>
<keyword evidence="3" id="KW-1185">Reference proteome</keyword>
<evidence type="ECO:0000313" key="3">
    <source>
        <dbReference type="Proteomes" id="UP001327957"/>
    </source>
</evidence>
<feature type="compositionally biased region" description="Polar residues" evidence="1">
    <location>
        <begin position="443"/>
        <end position="455"/>
    </location>
</feature>
<comment type="caution">
    <text evidence="2">The sequence shown here is derived from an EMBL/GenBank/DDBJ whole genome shotgun (WGS) entry which is preliminary data.</text>
</comment>
<dbReference type="Proteomes" id="UP001327957">
    <property type="component" value="Unassembled WGS sequence"/>
</dbReference>
<evidence type="ECO:0000313" key="2">
    <source>
        <dbReference type="EMBL" id="KAK6213018.1"/>
    </source>
</evidence>
<feature type="compositionally biased region" description="Polar residues" evidence="1">
    <location>
        <begin position="419"/>
        <end position="428"/>
    </location>
</feature>
<dbReference type="PANTHER" id="PTHR35006:SF3">
    <property type="entry name" value="GLYOXALASE FAMILY PROTEIN (AFU_ORTHOLOGUE AFUA_3G06020)"/>
    <property type="match status" value="1"/>
</dbReference>
<gene>
    <name evidence="2" type="ORF">QIS74_09020</name>
</gene>
<evidence type="ECO:0000256" key="1">
    <source>
        <dbReference type="SAM" id="MobiDB-lite"/>
    </source>
</evidence>
<proteinExistence type="predicted"/>